<comment type="similarity">
    <text evidence="1">Belongs to the multi antimicrobial extrusion (MATE) (TC 2.A.66.1) family.</text>
</comment>
<feature type="transmembrane region" description="Helical" evidence="2">
    <location>
        <begin position="274"/>
        <end position="293"/>
    </location>
</feature>
<dbReference type="GO" id="GO:0015297">
    <property type="term" value="F:antiporter activity"/>
    <property type="evidence" value="ECO:0007669"/>
    <property type="project" value="InterPro"/>
</dbReference>
<protein>
    <submittedName>
        <fullName evidence="3">Uncharacterized protein</fullName>
    </submittedName>
</protein>
<reference evidence="3 4" key="1">
    <citation type="submission" date="2021-07" db="EMBL/GenBank/DDBJ databases">
        <title>The Aristolochia fimbriata genome: insights into angiosperm evolution, floral development and chemical biosynthesis.</title>
        <authorList>
            <person name="Jiao Y."/>
        </authorList>
    </citation>
    <scope>NUCLEOTIDE SEQUENCE [LARGE SCALE GENOMIC DNA]</scope>
    <source>
        <strain evidence="3">IBCAS-2021</strain>
        <tissue evidence="3">Leaf</tissue>
    </source>
</reference>
<dbReference type="EMBL" id="JAINDJ010000004">
    <property type="protein sequence ID" value="KAG9449028.1"/>
    <property type="molecule type" value="Genomic_DNA"/>
</dbReference>
<evidence type="ECO:0000313" key="4">
    <source>
        <dbReference type="Proteomes" id="UP000825729"/>
    </source>
</evidence>
<sequence>MGAFNKEEVTAEAKKQLWLALPLIVVTMLQFSLTIVSAIFVGHLGALPLAGASMAVCFTSVTGFSVLAGMGSALDTLCGQANGAKQYHMVGIHMQRATLILLILCIPLAFIWANTYHILVLLRQEANISAEAGVFARWMILSVFAYAIHQCLCRFLQSQNNICPMMISTGITALLHILLCWILVIKFRMGGKGPAMAISISTWLNSLLLIFYVKFSSACEKTWAGFSKAALRDTMKFMRLAVPSACMVCMRSWALQLMVFMSGFLPEAKFKTSVMSIGLASLSATSIILTINFC</sequence>
<feature type="transmembrane region" description="Helical" evidence="2">
    <location>
        <begin position="236"/>
        <end position="254"/>
    </location>
</feature>
<feature type="transmembrane region" description="Helical" evidence="2">
    <location>
        <begin position="165"/>
        <end position="184"/>
    </location>
</feature>
<dbReference type="InterPro" id="IPR002528">
    <property type="entry name" value="MATE_fam"/>
</dbReference>
<keyword evidence="2" id="KW-0812">Transmembrane</keyword>
<gene>
    <name evidence="3" type="ORF">H6P81_008993</name>
</gene>
<feature type="transmembrane region" description="Helical" evidence="2">
    <location>
        <begin position="21"/>
        <end position="46"/>
    </location>
</feature>
<feature type="transmembrane region" description="Helical" evidence="2">
    <location>
        <begin position="52"/>
        <end position="78"/>
    </location>
</feature>
<feature type="transmembrane region" description="Helical" evidence="2">
    <location>
        <begin position="134"/>
        <end position="153"/>
    </location>
</feature>
<keyword evidence="2" id="KW-0472">Membrane</keyword>
<proteinExistence type="inferred from homology"/>
<evidence type="ECO:0000256" key="2">
    <source>
        <dbReference type="SAM" id="Phobius"/>
    </source>
</evidence>
<dbReference type="GO" id="GO:0042910">
    <property type="term" value="F:xenobiotic transmembrane transporter activity"/>
    <property type="evidence" value="ECO:0007669"/>
    <property type="project" value="InterPro"/>
</dbReference>
<evidence type="ECO:0000256" key="1">
    <source>
        <dbReference type="ARBA" id="ARBA00010199"/>
    </source>
</evidence>
<dbReference type="Proteomes" id="UP000825729">
    <property type="component" value="Unassembled WGS sequence"/>
</dbReference>
<dbReference type="PANTHER" id="PTHR11206">
    <property type="entry name" value="MULTIDRUG RESISTANCE PROTEIN"/>
    <property type="match status" value="1"/>
</dbReference>
<dbReference type="GO" id="GO:0016020">
    <property type="term" value="C:membrane"/>
    <property type="evidence" value="ECO:0007669"/>
    <property type="project" value="InterPro"/>
</dbReference>
<organism evidence="3 4">
    <name type="scientific">Aristolochia fimbriata</name>
    <name type="common">White veined hardy Dutchman's pipe vine</name>
    <dbReference type="NCBI Taxonomy" id="158543"/>
    <lineage>
        <taxon>Eukaryota</taxon>
        <taxon>Viridiplantae</taxon>
        <taxon>Streptophyta</taxon>
        <taxon>Embryophyta</taxon>
        <taxon>Tracheophyta</taxon>
        <taxon>Spermatophyta</taxon>
        <taxon>Magnoliopsida</taxon>
        <taxon>Magnoliidae</taxon>
        <taxon>Piperales</taxon>
        <taxon>Aristolochiaceae</taxon>
        <taxon>Aristolochia</taxon>
    </lineage>
</organism>
<name>A0AAV7EP47_ARIFI</name>
<dbReference type="AlphaFoldDB" id="A0AAV7EP47"/>
<comment type="caution">
    <text evidence="3">The sequence shown here is derived from an EMBL/GenBank/DDBJ whole genome shotgun (WGS) entry which is preliminary data.</text>
</comment>
<dbReference type="Pfam" id="PF01554">
    <property type="entry name" value="MatE"/>
    <property type="match status" value="1"/>
</dbReference>
<feature type="transmembrane region" description="Helical" evidence="2">
    <location>
        <begin position="99"/>
        <end position="122"/>
    </location>
</feature>
<feature type="transmembrane region" description="Helical" evidence="2">
    <location>
        <begin position="196"/>
        <end position="215"/>
    </location>
</feature>
<accession>A0AAV7EP47</accession>
<evidence type="ECO:0000313" key="3">
    <source>
        <dbReference type="EMBL" id="KAG9449028.1"/>
    </source>
</evidence>
<dbReference type="NCBIfam" id="TIGR00797">
    <property type="entry name" value="matE"/>
    <property type="match status" value="1"/>
</dbReference>
<keyword evidence="2" id="KW-1133">Transmembrane helix</keyword>
<keyword evidence="4" id="KW-1185">Reference proteome</keyword>